<evidence type="ECO:0000313" key="2">
    <source>
        <dbReference type="Proteomes" id="UP000280292"/>
    </source>
</evidence>
<dbReference type="Proteomes" id="UP000280292">
    <property type="component" value="Unassembled WGS sequence"/>
</dbReference>
<dbReference type="EMBL" id="RBNR01000187">
    <property type="protein sequence ID" value="RML43175.1"/>
    <property type="molecule type" value="Genomic_DNA"/>
</dbReference>
<name>A0A3M2VVD1_PSESI</name>
<organism evidence="1 2">
    <name type="scientific">Pseudomonas syringae pv. ribicola</name>
    <dbReference type="NCBI Taxonomy" id="55398"/>
    <lineage>
        <taxon>Bacteria</taxon>
        <taxon>Pseudomonadati</taxon>
        <taxon>Pseudomonadota</taxon>
        <taxon>Gammaproteobacteria</taxon>
        <taxon>Pseudomonadales</taxon>
        <taxon>Pseudomonadaceae</taxon>
        <taxon>Pseudomonas</taxon>
    </lineage>
</organism>
<reference evidence="1 2" key="1">
    <citation type="submission" date="2018-08" db="EMBL/GenBank/DDBJ databases">
        <title>Recombination of ecologically and evolutionarily significant loci maintains genetic cohesion in the Pseudomonas syringae species complex.</title>
        <authorList>
            <person name="Dillon M."/>
            <person name="Thakur S."/>
            <person name="Almeida R.N.D."/>
            <person name="Weir B.S."/>
            <person name="Guttman D.S."/>
        </authorList>
    </citation>
    <scope>NUCLEOTIDE SEQUENCE [LARGE SCALE GENOMIC DNA]</scope>
    <source>
        <strain evidence="1 2">ICMP 3883</strain>
    </source>
</reference>
<comment type="caution">
    <text evidence="1">The sequence shown here is derived from an EMBL/GenBank/DDBJ whole genome shotgun (WGS) entry which is preliminary data.</text>
</comment>
<evidence type="ECO:0000313" key="1">
    <source>
        <dbReference type="EMBL" id="RML43175.1"/>
    </source>
</evidence>
<protein>
    <submittedName>
        <fullName evidence="1">Uncharacterized protein</fullName>
    </submittedName>
</protein>
<proteinExistence type="predicted"/>
<gene>
    <name evidence="1" type="ORF">ALQ95_02673</name>
</gene>
<sequence>MRYQALIVGQSVVSIADMASAENEFALLSGLRSSLDGCALVSCALGTIGRC</sequence>
<accession>A0A3M2VVD1</accession>
<dbReference type="AlphaFoldDB" id="A0A3M2VVD1"/>